<dbReference type="EMBL" id="LRPN01000142">
    <property type="protein sequence ID" value="KWZ78477.1"/>
    <property type="molecule type" value="Genomic_DNA"/>
</dbReference>
<feature type="compositionally biased region" description="Basic and acidic residues" evidence="1">
    <location>
        <begin position="30"/>
        <end position="39"/>
    </location>
</feature>
<sequence length="56" mass="6471">MPARVLVKVTRTEGGINMDNTHKYVQKLNEQQKKQEQNKKRQGNGSPSEKLPTNRH</sequence>
<proteinExistence type="predicted"/>
<feature type="region of interest" description="Disordered" evidence="1">
    <location>
        <begin position="1"/>
        <end position="56"/>
    </location>
</feature>
<accession>A0A133KG01</accession>
<reference evidence="3" key="1">
    <citation type="submission" date="2016-01" db="EMBL/GenBank/DDBJ databases">
        <authorList>
            <person name="Mitreva M."/>
            <person name="Pepin K.H."/>
            <person name="Mihindukulasuriya K.A."/>
            <person name="Fulton R."/>
            <person name="Fronick C."/>
            <person name="O'Laughlin M."/>
            <person name="Miner T."/>
            <person name="Herter B."/>
            <person name="Rosa B.A."/>
            <person name="Cordes M."/>
            <person name="Tomlinson C."/>
            <person name="Wollam A."/>
            <person name="Palsikar V.B."/>
            <person name="Mardis E.R."/>
            <person name="Wilson R.K."/>
        </authorList>
    </citation>
    <scope>NUCLEOTIDE SEQUENCE [LARGE SCALE GENOMIC DNA]</scope>
    <source>
        <strain evidence="3">GED7749B</strain>
    </source>
</reference>
<evidence type="ECO:0000313" key="3">
    <source>
        <dbReference type="Proteomes" id="UP000070376"/>
    </source>
</evidence>
<dbReference type="Pfam" id="PF13215">
    <property type="entry name" value="DUF4023"/>
    <property type="match status" value="1"/>
</dbReference>
<evidence type="ECO:0000313" key="2">
    <source>
        <dbReference type="EMBL" id="KWZ78477.1"/>
    </source>
</evidence>
<name>A0A133KG01_HEYCO</name>
<gene>
    <name evidence="2" type="ORF">HMPREF3213_02980</name>
</gene>
<comment type="caution">
    <text evidence="2">The sequence shown here is derived from an EMBL/GenBank/DDBJ whole genome shotgun (WGS) entry which is preliminary data.</text>
</comment>
<evidence type="ECO:0000256" key="1">
    <source>
        <dbReference type="SAM" id="MobiDB-lite"/>
    </source>
</evidence>
<dbReference type="InterPro" id="IPR025097">
    <property type="entry name" value="DUF4023"/>
</dbReference>
<dbReference type="PATRIC" id="fig|1398.22.peg.2987"/>
<dbReference type="AlphaFoldDB" id="A0A133KG01"/>
<protein>
    <submittedName>
        <fullName evidence="2">Uncharacterized protein</fullName>
    </submittedName>
</protein>
<dbReference type="Proteomes" id="UP000070376">
    <property type="component" value="Unassembled WGS sequence"/>
</dbReference>
<organism evidence="2 3">
    <name type="scientific">Heyndrickxia coagulans</name>
    <name type="common">Weizmannia coagulans</name>
    <dbReference type="NCBI Taxonomy" id="1398"/>
    <lineage>
        <taxon>Bacteria</taxon>
        <taxon>Bacillati</taxon>
        <taxon>Bacillota</taxon>
        <taxon>Bacilli</taxon>
        <taxon>Bacillales</taxon>
        <taxon>Bacillaceae</taxon>
        <taxon>Heyndrickxia</taxon>
    </lineage>
</organism>